<dbReference type="OrthoDB" id="2373317at2759"/>
<feature type="region of interest" description="Disordered" evidence="1">
    <location>
        <begin position="566"/>
        <end position="690"/>
    </location>
</feature>
<dbReference type="AlphaFoldDB" id="A0A9N9A298"/>
<feature type="region of interest" description="Disordered" evidence="1">
    <location>
        <begin position="300"/>
        <end position="362"/>
    </location>
</feature>
<gene>
    <name evidence="2" type="ORF">AGERDE_LOCUS5037</name>
</gene>
<evidence type="ECO:0000256" key="1">
    <source>
        <dbReference type="SAM" id="MobiDB-lite"/>
    </source>
</evidence>
<feature type="compositionally biased region" description="Polar residues" evidence="1">
    <location>
        <begin position="612"/>
        <end position="625"/>
    </location>
</feature>
<feature type="compositionally biased region" description="Acidic residues" evidence="1">
    <location>
        <begin position="601"/>
        <end position="610"/>
    </location>
</feature>
<feature type="compositionally biased region" description="Polar residues" evidence="1">
    <location>
        <begin position="264"/>
        <end position="276"/>
    </location>
</feature>
<feature type="compositionally biased region" description="Low complexity" evidence="1">
    <location>
        <begin position="630"/>
        <end position="658"/>
    </location>
</feature>
<evidence type="ECO:0000313" key="2">
    <source>
        <dbReference type="EMBL" id="CAG8517039.1"/>
    </source>
</evidence>
<evidence type="ECO:0000313" key="3">
    <source>
        <dbReference type="Proteomes" id="UP000789831"/>
    </source>
</evidence>
<organism evidence="2 3">
    <name type="scientific">Ambispora gerdemannii</name>
    <dbReference type="NCBI Taxonomy" id="144530"/>
    <lineage>
        <taxon>Eukaryota</taxon>
        <taxon>Fungi</taxon>
        <taxon>Fungi incertae sedis</taxon>
        <taxon>Mucoromycota</taxon>
        <taxon>Glomeromycotina</taxon>
        <taxon>Glomeromycetes</taxon>
        <taxon>Archaeosporales</taxon>
        <taxon>Ambisporaceae</taxon>
        <taxon>Ambispora</taxon>
    </lineage>
</organism>
<reference evidence="2" key="1">
    <citation type="submission" date="2021-06" db="EMBL/GenBank/DDBJ databases">
        <authorList>
            <person name="Kallberg Y."/>
            <person name="Tangrot J."/>
            <person name="Rosling A."/>
        </authorList>
    </citation>
    <scope>NUCLEOTIDE SEQUENCE</scope>
    <source>
        <strain evidence="2">MT106</strain>
    </source>
</reference>
<sequence length="690" mass="75999">MWQITVFNELAALSIRTYITHTRNSSHAYNSISKRPNHLTHQQLCLDLFVRLKPTTISDDTPSQGILFGIREECLDRGLVIQVKGFIPYISSSNDLVSTISKYMNWNGQTVLGWFASPTADVFVYCDSASIASAYFSSIQKAMLKVIAANYLSQHPGNEIREIAPLIVEESCALFQDLIGMVIGGPMTSANNNSTNPSSSSNENFYTKAQAFVSTPTLTQVLNRFQTLTDDVKGDISIINHEIVTENTMPVIDGLSLLAAAVSTTSDNNPNNQKKSNVFDEEGDHQLGDLNSVWRYGQATSSEALSRPRTRRASTTDIADPRTLRTRYNKPESQNGIGKKRKDVEGSTSGGRSTKKKTKTTMESVDDVIPIPFNIIPGQGSDLHHSTDFDESFFPMHTASFFTPIENSNATEDHVNNKNNNDDSTLINAPSEQRINLAFDAITYHLKTHTQEKIDLYEKSCREYEMLLDILEGLGNPEGDDELVKRLELSLSNGQRSRKTLVIPEDLIPKQDMMTPLIGGGGGSCCGGERIKEEKLINEKREIVSINTKDITADLNVQKMKNDEIPELDKVTDESNSIAPKEDNNLNGNCVGAEASLSSTEDGEIEDDETGNNTATKSPFATSPSKDSKSTSNFSLTNTKNLNSLSSSNGNTTNVSSSHLNTTDYESRQLEKSNAPNRSPGWAWDDEEIG</sequence>
<protein>
    <submittedName>
        <fullName evidence="2">10776_t:CDS:1</fullName>
    </submittedName>
</protein>
<dbReference type="Proteomes" id="UP000789831">
    <property type="component" value="Unassembled WGS sequence"/>
</dbReference>
<feature type="region of interest" description="Disordered" evidence="1">
    <location>
        <begin position="264"/>
        <end position="284"/>
    </location>
</feature>
<name>A0A9N9A298_9GLOM</name>
<keyword evidence="3" id="KW-1185">Reference proteome</keyword>
<comment type="caution">
    <text evidence="2">The sequence shown here is derived from an EMBL/GenBank/DDBJ whole genome shotgun (WGS) entry which is preliminary data.</text>
</comment>
<dbReference type="EMBL" id="CAJVPL010000639">
    <property type="protein sequence ID" value="CAG8517039.1"/>
    <property type="molecule type" value="Genomic_DNA"/>
</dbReference>
<accession>A0A9N9A298</accession>
<proteinExistence type="predicted"/>